<sequence length="210" mass="22258">EDRRSISRGRDFTSSGRGGAGNIRRNPDLPEVPATITRGREPVPNYSARSSVSVGRGGAGNIRSPSRDPAQQTDAAYEQEVIRRRMEERQAAVVSSGRGGAGNFTSPSRSRSRDPYATPTTSDRSRSRDARHSTGRGGAGNIRPGDGGGIESEVIEEEERRGVGGARTDGVHSTGRGGLANLTALPFPAPEHHQHHDDVESTGRGGRGNI</sequence>
<feature type="compositionally biased region" description="Basic and acidic residues" evidence="1">
    <location>
        <begin position="123"/>
        <end position="132"/>
    </location>
</feature>
<dbReference type="EMBL" id="KV425614">
    <property type="protein sequence ID" value="KZT20889.1"/>
    <property type="molecule type" value="Genomic_DNA"/>
</dbReference>
<dbReference type="InterPro" id="IPR053203">
    <property type="entry name" value="Cisplatin_resist-associated"/>
</dbReference>
<dbReference type="Proteomes" id="UP000076761">
    <property type="component" value="Unassembled WGS sequence"/>
</dbReference>
<feature type="non-terminal residue" evidence="2">
    <location>
        <position position="210"/>
    </location>
</feature>
<dbReference type="Pfam" id="PF12223">
    <property type="entry name" value="DUF3602"/>
    <property type="match status" value="2"/>
</dbReference>
<feature type="compositionally biased region" description="Basic and acidic residues" evidence="1">
    <location>
        <begin position="80"/>
        <end position="90"/>
    </location>
</feature>
<dbReference type="PANTHER" id="PTHR34693:SF1">
    <property type="entry name" value="PROTEIN PAR32"/>
    <property type="match status" value="1"/>
</dbReference>
<feature type="compositionally biased region" description="Basic and acidic residues" evidence="1">
    <location>
        <begin position="190"/>
        <end position="201"/>
    </location>
</feature>
<organism evidence="2 3">
    <name type="scientific">Neolentinus lepideus HHB14362 ss-1</name>
    <dbReference type="NCBI Taxonomy" id="1314782"/>
    <lineage>
        <taxon>Eukaryota</taxon>
        <taxon>Fungi</taxon>
        <taxon>Dikarya</taxon>
        <taxon>Basidiomycota</taxon>
        <taxon>Agaricomycotina</taxon>
        <taxon>Agaricomycetes</taxon>
        <taxon>Gloeophyllales</taxon>
        <taxon>Gloeophyllaceae</taxon>
        <taxon>Neolentinus</taxon>
    </lineage>
</organism>
<feature type="compositionally biased region" description="Gly residues" evidence="1">
    <location>
        <begin position="135"/>
        <end position="150"/>
    </location>
</feature>
<keyword evidence="3" id="KW-1185">Reference proteome</keyword>
<dbReference type="InParanoid" id="A0A165PDN3"/>
<evidence type="ECO:0000313" key="2">
    <source>
        <dbReference type="EMBL" id="KZT20889.1"/>
    </source>
</evidence>
<dbReference type="AlphaFoldDB" id="A0A165PDN3"/>
<accession>A0A165PDN3</accession>
<gene>
    <name evidence="2" type="ORF">NEOLEDRAFT_1033158</name>
</gene>
<protein>
    <submittedName>
        <fullName evidence="2">Uncharacterized protein</fullName>
    </submittedName>
</protein>
<dbReference type="PANTHER" id="PTHR34693">
    <property type="entry name" value="PROTEIN PAR32"/>
    <property type="match status" value="1"/>
</dbReference>
<dbReference type="STRING" id="1314782.A0A165PDN3"/>
<name>A0A165PDN3_9AGAM</name>
<feature type="compositionally biased region" description="Basic and acidic residues" evidence="1">
    <location>
        <begin position="1"/>
        <end position="11"/>
    </location>
</feature>
<reference evidence="2 3" key="1">
    <citation type="journal article" date="2016" name="Mol. Biol. Evol.">
        <title>Comparative Genomics of Early-Diverging Mushroom-Forming Fungi Provides Insights into the Origins of Lignocellulose Decay Capabilities.</title>
        <authorList>
            <person name="Nagy L.G."/>
            <person name="Riley R."/>
            <person name="Tritt A."/>
            <person name="Adam C."/>
            <person name="Daum C."/>
            <person name="Floudas D."/>
            <person name="Sun H."/>
            <person name="Yadav J.S."/>
            <person name="Pangilinan J."/>
            <person name="Larsson K.H."/>
            <person name="Matsuura K."/>
            <person name="Barry K."/>
            <person name="Labutti K."/>
            <person name="Kuo R."/>
            <person name="Ohm R.A."/>
            <person name="Bhattacharya S.S."/>
            <person name="Shirouzu T."/>
            <person name="Yoshinaga Y."/>
            <person name="Martin F.M."/>
            <person name="Grigoriev I.V."/>
            <person name="Hibbett D.S."/>
        </authorList>
    </citation>
    <scope>NUCLEOTIDE SEQUENCE [LARGE SCALE GENOMIC DNA]</scope>
    <source>
        <strain evidence="2 3">HHB14362 ss-1</strain>
    </source>
</reference>
<evidence type="ECO:0000256" key="1">
    <source>
        <dbReference type="SAM" id="MobiDB-lite"/>
    </source>
</evidence>
<feature type="non-terminal residue" evidence="2">
    <location>
        <position position="1"/>
    </location>
</feature>
<evidence type="ECO:0000313" key="3">
    <source>
        <dbReference type="Proteomes" id="UP000076761"/>
    </source>
</evidence>
<feature type="region of interest" description="Disordered" evidence="1">
    <location>
        <begin position="1"/>
        <end position="210"/>
    </location>
</feature>
<dbReference type="OrthoDB" id="2537432at2759"/>
<dbReference type="InterPro" id="IPR022024">
    <property type="entry name" value="DUF3602"/>
</dbReference>
<proteinExistence type="predicted"/>